<dbReference type="Gene3D" id="3.40.50.2000">
    <property type="entry name" value="Glycogen Phosphorylase B"/>
    <property type="match status" value="4"/>
</dbReference>
<comment type="similarity">
    <text evidence="1">Belongs to the glycosyltransferase group 1 family. Glycosyltransferase 4 subfamily.</text>
</comment>
<dbReference type="AlphaFoldDB" id="A0A367ZMJ4"/>
<proteinExistence type="inferred from homology"/>
<evidence type="ECO:0000256" key="3">
    <source>
        <dbReference type="ARBA" id="ARBA00022679"/>
    </source>
</evidence>
<organism evidence="8 9">
    <name type="scientific">Candidatus Ozemobacter sibiricus</name>
    <dbReference type="NCBI Taxonomy" id="2268124"/>
    <lineage>
        <taxon>Bacteria</taxon>
        <taxon>Candidatus Ozemobacteria</taxon>
        <taxon>Candidatus Ozemobacterales</taxon>
        <taxon>Candidatus Ozemobacteraceae</taxon>
        <taxon>Candidatus Ozemobacter</taxon>
    </lineage>
</organism>
<dbReference type="Pfam" id="PF00534">
    <property type="entry name" value="Glycos_transf_1"/>
    <property type="match status" value="1"/>
</dbReference>
<reference evidence="8 9" key="1">
    <citation type="submission" date="2018-05" db="EMBL/GenBank/DDBJ databases">
        <title>A metagenomic window into the 2 km-deep terrestrial subsurface aquifer revealed taxonomically and functionally diverse microbial community comprising novel uncultured bacterial lineages.</title>
        <authorList>
            <person name="Kadnikov V.V."/>
            <person name="Mardanov A.V."/>
            <person name="Beletsky A.V."/>
            <person name="Banks D."/>
            <person name="Pimenov N.V."/>
            <person name="Frank Y.A."/>
            <person name="Karnachuk O.V."/>
            <person name="Ravin N.V."/>
        </authorList>
    </citation>
    <scope>NUCLEOTIDE SEQUENCE [LARGE SCALE GENOMIC DNA]</scope>
    <source>
        <strain evidence="8">BY5</strain>
    </source>
</reference>
<feature type="domain" description="Glycosyltransferase subfamily 4-like N-terminal" evidence="7">
    <location>
        <begin position="375"/>
        <end position="544"/>
    </location>
</feature>
<dbReference type="InterPro" id="IPR001296">
    <property type="entry name" value="Glyco_trans_1"/>
</dbReference>
<name>A0A367ZMJ4_9BACT</name>
<evidence type="ECO:0000256" key="2">
    <source>
        <dbReference type="ARBA" id="ARBA00022676"/>
    </source>
</evidence>
<dbReference type="GO" id="GO:0016757">
    <property type="term" value="F:glycosyltransferase activity"/>
    <property type="evidence" value="ECO:0007669"/>
    <property type="project" value="UniProtKB-KW"/>
</dbReference>
<evidence type="ECO:0000259" key="7">
    <source>
        <dbReference type="Pfam" id="PF13579"/>
    </source>
</evidence>
<sequence>MRILQCINALTWGGAQTLLVDLCRFLTAAGHQVRVAAFRDGPLGEALRAAGAEVRVLGEICLDLAGAWRLRRLVADWHPEVIHSHLGKASFWARLLRGRRAADGPALITTVHGFEADGFHRLERRMACRSDHLIFPSRFLAEWYQRALRPLPAHRWSVIPPGAALLASPPVRAPATTERPAAPIIGALARLHPVKGIDTLLEAAGRLRTAGVEFRLVIGGEGRERAALQALAARLDLADRTTWCGSIADRVGFLESLDLLVAPSRQEAFGISICEAMERGVPVVATAVGGIPEIIRDGQDGLLVPSDEPERLAAALRELATRPDRRRQLGEAGRQRILSEFSRAQALDKHLEIYTRRARPPAKRVHLAISSGELGGGERLALSLAAALPARGWQVTFTCGGPRLAARLRAAGATGRTAPMQAGGLFFAARLAADLARLRPTVVSAHLNKAALIAGLLAGPRGPSRCGNRAERGEGAPSLAARAPADVAISAPARSPRVIAHVHGLNRAIYYRWCDRLIAVSAAVRDHLLAQGLPPAQVALLPNCIPGRPVETATRPIGPPWTIAIVAKLHANKGHRWALAALEGALDRLPPFRLWILGDGPERAALAQRFRQGPLAPRLTFWGFQADLDRFYRDIHLVLLPSLGEGIPLSLLEAMRWGIPCVATRVGGIPEIVTAGVNGLLVGPDQSEALVAALAQALVPETWTRLSQGARERFATLNRFDDMLDRFVDLLSGNTGDHRSPAGTAASPDSAQRPTAAPAPMAGSVPPARGGAAVAGPARTTRSVEGSERATPSGDMNPSGPPLVWQG</sequence>
<dbReference type="CDD" id="cd03801">
    <property type="entry name" value="GT4_PimA-like"/>
    <property type="match status" value="1"/>
</dbReference>
<feature type="region of interest" description="Disordered" evidence="4">
    <location>
        <begin position="733"/>
        <end position="807"/>
    </location>
</feature>
<keyword evidence="2" id="KW-0328">Glycosyltransferase</keyword>
<evidence type="ECO:0000256" key="4">
    <source>
        <dbReference type="SAM" id="MobiDB-lite"/>
    </source>
</evidence>
<accession>A0A367ZMJ4</accession>
<dbReference type="PANTHER" id="PTHR12526:SF640">
    <property type="entry name" value="COLANIC ACID BIOSYNTHESIS GLYCOSYLTRANSFERASE WCAL-RELATED"/>
    <property type="match status" value="1"/>
</dbReference>
<dbReference type="InterPro" id="IPR028098">
    <property type="entry name" value="Glyco_trans_4-like_N"/>
</dbReference>
<dbReference type="Proteomes" id="UP000252355">
    <property type="component" value="Unassembled WGS sequence"/>
</dbReference>
<feature type="domain" description="Glycosyl transferase family 1" evidence="5">
    <location>
        <begin position="182"/>
        <end position="336"/>
    </location>
</feature>
<keyword evidence="3 8" id="KW-0808">Transferase</keyword>
<dbReference type="Pfam" id="PF13692">
    <property type="entry name" value="Glyco_trans_1_4"/>
    <property type="match status" value="1"/>
</dbReference>
<dbReference type="EMBL" id="QOQW01000014">
    <property type="protein sequence ID" value="RCK79354.1"/>
    <property type="molecule type" value="Genomic_DNA"/>
</dbReference>
<evidence type="ECO:0000313" key="8">
    <source>
        <dbReference type="EMBL" id="RCK79354.1"/>
    </source>
</evidence>
<dbReference type="Pfam" id="PF13579">
    <property type="entry name" value="Glyco_trans_4_4"/>
    <property type="match status" value="1"/>
</dbReference>
<evidence type="ECO:0000259" key="5">
    <source>
        <dbReference type="Pfam" id="PF00534"/>
    </source>
</evidence>
<comment type="caution">
    <text evidence="8">The sequence shown here is derived from an EMBL/GenBank/DDBJ whole genome shotgun (WGS) entry which is preliminary data.</text>
</comment>
<dbReference type="SUPFAM" id="SSF53756">
    <property type="entry name" value="UDP-Glycosyltransferase/glycogen phosphorylase"/>
    <property type="match status" value="2"/>
</dbReference>
<feature type="domain" description="Glycosyltransferase subfamily 4-like N-terminal" evidence="6">
    <location>
        <begin position="12"/>
        <end position="162"/>
    </location>
</feature>
<protein>
    <submittedName>
        <fullName evidence="8">Glycosyltransferase</fullName>
    </submittedName>
</protein>
<dbReference type="Pfam" id="PF13439">
    <property type="entry name" value="Glyco_transf_4"/>
    <property type="match status" value="1"/>
</dbReference>
<dbReference type="PANTHER" id="PTHR12526">
    <property type="entry name" value="GLYCOSYLTRANSFERASE"/>
    <property type="match status" value="1"/>
</dbReference>
<evidence type="ECO:0000259" key="6">
    <source>
        <dbReference type="Pfam" id="PF13439"/>
    </source>
</evidence>
<feature type="compositionally biased region" description="Low complexity" evidence="4">
    <location>
        <begin position="765"/>
        <end position="781"/>
    </location>
</feature>
<gene>
    <name evidence="8" type="ORF">OZSIB_0225</name>
</gene>
<evidence type="ECO:0000313" key="9">
    <source>
        <dbReference type="Proteomes" id="UP000252355"/>
    </source>
</evidence>
<evidence type="ECO:0000256" key="1">
    <source>
        <dbReference type="ARBA" id="ARBA00009481"/>
    </source>
</evidence>